<protein>
    <recommendedName>
        <fullName evidence="3">Reverse transcriptase Ty1/copia-type domain-containing protein</fullName>
    </recommendedName>
</protein>
<gene>
    <name evidence="1" type="ORF">CR513_62076</name>
</gene>
<evidence type="ECO:0000313" key="2">
    <source>
        <dbReference type="Proteomes" id="UP000257109"/>
    </source>
</evidence>
<accession>A0A371E1B9</accession>
<evidence type="ECO:0008006" key="3">
    <source>
        <dbReference type="Google" id="ProtNLM"/>
    </source>
</evidence>
<feature type="non-terminal residue" evidence="1">
    <location>
        <position position="1"/>
    </location>
</feature>
<comment type="caution">
    <text evidence="1">The sequence shown here is derived from an EMBL/GenBank/DDBJ whole genome shotgun (WGS) entry which is preliminary data.</text>
</comment>
<organism evidence="1 2">
    <name type="scientific">Mucuna pruriens</name>
    <name type="common">Velvet bean</name>
    <name type="synonym">Dolichos pruriens</name>
    <dbReference type="NCBI Taxonomy" id="157652"/>
    <lineage>
        <taxon>Eukaryota</taxon>
        <taxon>Viridiplantae</taxon>
        <taxon>Streptophyta</taxon>
        <taxon>Embryophyta</taxon>
        <taxon>Tracheophyta</taxon>
        <taxon>Spermatophyta</taxon>
        <taxon>Magnoliopsida</taxon>
        <taxon>eudicotyledons</taxon>
        <taxon>Gunneridae</taxon>
        <taxon>Pentapetalae</taxon>
        <taxon>rosids</taxon>
        <taxon>fabids</taxon>
        <taxon>Fabales</taxon>
        <taxon>Fabaceae</taxon>
        <taxon>Papilionoideae</taxon>
        <taxon>50 kb inversion clade</taxon>
        <taxon>NPAAA clade</taxon>
        <taxon>indigoferoid/millettioid clade</taxon>
        <taxon>Phaseoleae</taxon>
        <taxon>Mucuna</taxon>
    </lineage>
</organism>
<dbReference type="AlphaFoldDB" id="A0A371E1B9"/>
<sequence length="87" mass="10555">MIFFNFFLYVDGMLIVGHDMKEIENLQRWMNRFVAMKDSSSTRQTICMKKFRDKRNDELWSLRVKLSSVIQFDVYDDMKNDEQCSHC</sequence>
<reference evidence="1" key="1">
    <citation type="submission" date="2018-05" db="EMBL/GenBank/DDBJ databases">
        <title>Draft genome of Mucuna pruriens seed.</title>
        <authorList>
            <person name="Nnadi N.E."/>
            <person name="Vos R."/>
            <person name="Hasami M.H."/>
            <person name="Devisetty U.K."/>
            <person name="Aguiy J.C."/>
        </authorList>
    </citation>
    <scope>NUCLEOTIDE SEQUENCE [LARGE SCALE GENOMIC DNA]</scope>
    <source>
        <strain evidence="1">JCA_2017</strain>
    </source>
</reference>
<proteinExistence type="predicted"/>
<dbReference type="Proteomes" id="UP000257109">
    <property type="component" value="Unassembled WGS sequence"/>
</dbReference>
<dbReference type="EMBL" id="QJKJ01017336">
    <property type="protein sequence ID" value="RDX58594.1"/>
    <property type="molecule type" value="Genomic_DNA"/>
</dbReference>
<keyword evidence="2" id="KW-1185">Reference proteome</keyword>
<name>A0A371E1B9_MUCPR</name>
<evidence type="ECO:0000313" key="1">
    <source>
        <dbReference type="EMBL" id="RDX58594.1"/>
    </source>
</evidence>